<evidence type="ECO:0000313" key="2">
    <source>
        <dbReference type="Proteomes" id="UP001497516"/>
    </source>
</evidence>
<sequence>MRMAPFELKSRNLFISSSDNATIDIYSLTSADDENAAISTDTSTITSDDWNLVASAGPLARTYDSLKVFDKIIKGRPLRNLAEDLTQSHLLVNVEGLCFLDVTSYVNPILGFHYFRLQDLFLWSRHVGGENVTTTTVWNPRDIVYGNVAVDYAGRIADKDAELETLTRHVDDAEVQLVVTRGELDYYRKHYWGATQSSQLAVADVGAIERRRRPLPPATFSRGGDSGKLRVPSLDGKAVDDFVVIDDGGDDVGPAPEFKVGWEAAKGGKFDTCDWWYVRTSDPDGGSTMVAYYDGGFDHVEFYNGKTGRKERVAVPCAVDGSFRATRHLRLATLSSLQLRVVFSYIPPIHLRNKSAPLFVSY</sequence>
<reference evidence="1 2" key="1">
    <citation type="submission" date="2024-04" db="EMBL/GenBank/DDBJ databases">
        <authorList>
            <person name="Fracassetti M."/>
        </authorList>
    </citation>
    <scope>NUCLEOTIDE SEQUENCE [LARGE SCALE GENOMIC DNA]</scope>
</reference>
<organism evidence="1 2">
    <name type="scientific">Linum trigynum</name>
    <dbReference type="NCBI Taxonomy" id="586398"/>
    <lineage>
        <taxon>Eukaryota</taxon>
        <taxon>Viridiplantae</taxon>
        <taxon>Streptophyta</taxon>
        <taxon>Embryophyta</taxon>
        <taxon>Tracheophyta</taxon>
        <taxon>Spermatophyta</taxon>
        <taxon>Magnoliopsida</taxon>
        <taxon>eudicotyledons</taxon>
        <taxon>Gunneridae</taxon>
        <taxon>Pentapetalae</taxon>
        <taxon>rosids</taxon>
        <taxon>fabids</taxon>
        <taxon>Malpighiales</taxon>
        <taxon>Linaceae</taxon>
        <taxon>Linum</taxon>
    </lineage>
</organism>
<dbReference type="AlphaFoldDB" id="A0AAV2F1E3"/>
<dbReference type="Proteomes" id="UP001497516">
    <property type="component" value="Chromosome 6"/>
</dbReference>
<protein>
    <submittedName>
        <fullName evidence="1">Uncharacterized protein</fullName>
    </submittedName>
</protein>
<gene>
    <name evidence="1" type="ORF">LTRI10_LOCUS32625</name>
</gene>
<name>A0AAV2F1E3_9ROSI</name>
<evidence type="ECO:0000313" key="1">
    <source>
        <dbReference type="EMBL" id="CAL1391939.1"/>
    </source>
</evidence>
<accession>A0AAV2F1E3</accession>
<proteinExistence type="predicted"/>
<dbReference type="EMBL" id="OZ034819">
    <property type="protein sequence ID" value="CAL1391939.1"/>
    <property type="molecule type" value="Genomic_DNA"/>
</dbReference>
<keyword evidence="2" id="KW-1185">Reference proteome</keyword>